<dbReference type="GO" id="GO:0005634">
    <property type="term" value="C:nucleus"/>
    <property type="evidence" value="ECO:0007669"/>
    <property type="project" value="TreeGrafter"/>
</dbReference>
<gene>
    <name evidence="2" type="ORF">MKK02DRAFT_25244</name>
</gene>
<dbReference type="PROSITE" id="PS50206">
    <property type="entry name" value="RHODANESE_3"/>
    <property type="match status" value="1"/>
</dbReference>
<organism evidence="2 3">
    <name type="scientific">Dioszegia hungarica</name>
    <dbReference type="NCBI Taxonomy" id="4972"/>
    <lineage>
        <taxon>Eukaryota</taxon>
        <taxon>Fungi</taxon>
        <taxon>Dikarya</taxon>
        <taxon>Basidiomycota</taxon>
        <taxon>Agaricomycotina</taxon>
        <taxon>Tremellomycetes</taxon>
        <taxon>Tremellales</taxon>
        <taxon>Bulleribasidiaceae</taxon>
        <taxon>Dioszegia</taxon>
    </lineage>
</organism>
<evidence type="ECO:0000313" key="3">
    <source>
        <dbReference type="Proteomes" id="UP001164286"/>
    </source>
</evidence>
<evidence type="ECO:0000259" key="1">
    <source>
        <dbReference type="PROSITE" id="PS50206"/>
    </source>
</evidence>
<dbReference type="GO" id="GO:0005737">
    <property type="term" value="C:cytoplasm"/>
    <property type="evidence" value="ECO:0007669"/>
    <property type="project" value="TreeGrafter"/>
</dbReference>
<dbReference type="RefSeq" id="XP_052945931.1">
    <property type="nucleotide sequence ID" value="XM_053087008.1"/>
</dbReference>
<sequence length="141" mass="15542">MSVSLAASSTPVKRALDLSVKAAHAMLHGRAQGEEPSFLIVDVRRTDIEENAPYLIPGAINLPAQTFQATLPALYPILSRYEMVIFHCSSSNGRGPRCANWYQEELDRRNDTKSQAMILTGGIKAWAEAYPDELVRLPAQS</sequence>
<dbReference type="SUPFAM" id="SSF52821">
    <property type="entry name" value="Rhodanese/Cell cycle control phosphatase"/>
    <property type="match status" value="1"/>
</dbReference>
<dbReference type="PANTHER" id="PTHR10828">
    <property type="entry name" value="M-PHASE INDUCER PHOSPHATASE DUAL SPECIFICITY PHOSPHATASE CDC25"/>
    <property type="match status" value="1"/>
</dbReference>
<dbReference type="GO" id="GO:0004725">
    <property type="term" value="F:protein tyrosine phosphatase activity"/>
    <property type="evidence" value="ECO:0007669"/>
    <property type="project" value="TreeGrafter"/>
</dbReference>
<keyword evidence="3" id="KW-1185">Reference proteome</keyword>
<feature type="domain" description="Rhodanese" evidence="1">
    <location>
        <begin position="34"/>
        <end position="135"/>
    </location>
</feature>
<dbReference type="EMBL" id="JAKWFO010000005">
    <property type="protein sequence ID" value="KAI9636154.1"/>
    <property type="molecule type" value="Genomic_DNA"/>
</dbReference>
<name>A0AA38HB07_9TREE</name>
<dbReference type="Pfam" id="PF00581">
    <property type="entry name" value="Rhodanese"/>
    <property type="match status" value="1"/>
</dbReference>
<comment type="caution">
    <text evidence="2">The sequence shown here is derived from an EMBL/GenBank/DDBJ whole genome shotgun (WGS) entry which is preliminary data.</text>
</comment>
<proteinExistence type="predicted"/>
<evidence type="ECO:0000313" key="2">
    <source>
        <dbReference type="EMBL" id="KAI9636154.1"/>
    </source>
</evidence>
<dbReference type="InterPro" id="IPR001763">
    <property type="entry name" value="Rhodanese-like_dom"/>
</dbReference>
<protein>
    <submittedName>
        <fullName evidence="2">Rhodanese-like domain-containing protein</fullName>
    </submittedName>
</protein>
<dbReference type="Gene3D" id="3.40.250.10">
    <property type="entry name" value="Rhodanese-like domain"/>
    <property type="match status" value="1"/>
</dbReference>
<reference evidence="2" key="1">
    <citation type="journal article" date="2022" name="G3 (Bethesda)">
        <title>High quality genome of the basidiomycete yeast Dioszegia hungarica PDD-24b-2 isolated from cloud water.</title>
        <authorList>
            <person name="Jarrige D."/>
            <person name="Haridas S."/>
            <person name="Bleykasten-Grosshans C."/>
            <person name="Joly M."/>
            <person name="Nadalig T."/>
            <person name="Sancelme M."/>
            <person name="Vuilleumier S."/>
            <person name="Grigoriev I.V."/>
            <person name="Amato P."/>
            <person name="Bringel F."/>
        </authorList>
    </citation>
    <scope>NUCLEOTIDE SEQUENCE</scope>
    <source>
        <strain evidence="2">PDD-24b-2</strain>
    </source>
</reference>
<dbReference type="InterPro" id="IPR036873">
    <property type="entry name" value="Rhodanese-like_dom_sf"/>
</dbReference>
<dbReference type="Proteomes" id="UP001164286">
    <property type="component" value="Unassembled WGS sequence"/>
</dbReference>
<dbReference type="PANTHER" id="PTHR10828:SF50">
    <property type="entry name" value="REDUCTASE (ARC2), PUTATIVE (AFU_ORTHOLOGUE AFUA_6G13400)-RELATED"/>
    <property type="match status" value="1"/>
</dbReference>
<accession>A0AA38HB07</accession>
<dbReference type="GeneID" id="77726209"/>
<dbReference type="AlphaFoldDB" id="A0AA38HB07"/>